<evidence type="ECO:0000313" key="2">
    <source>
        <dbReference type="EMBL" id="PUZ67396.1"/>
    </source>
</evidence>
<dbReference type="Gramene" id="PUZ67396">
    <property type="protein sequence ID" value="PUZ67396"/>
    <property type="gene ID" value="GQ55_3G431100"/>
</dbReference>
<protein>
    <submittedName>
        <fullName evidence="2">Uncharacterized protein</fullName>
    </submittedName>
</protein>
<feature type="region of interest" description="Disordered" evidence="1">
    <location>
        <begin position="1"/>
        <end position="24"/>
    </location>
</feature>
<accession>A0A2T7EHT8</accession>
<dbReference type="EMBL" id="CM009751">
    <property type="protein sequence ID" value="PUZ67396.1"/>
    <property type="molecule type" value="Genomic_DNA"/>
</dbReference>
<proteinExistence type="predicted"/>
<gene>
    <name evidence="2" type="ORF">GQ55_3G431100</name>
</gene>
<organism evidence="2 3">
    <name type="scientific">Panicum hallii var. hallii</name>
    <dbReference type="NCBI Taxonomy" id="1504633"/>
    <lineage>
        <taxon>Eukaryota</taxon>
        <taxon>Viridiplantae</taxon>
        <taxon>Streptophyta</taxon>
        <taxon>Embryophyta</taxon>
        <taxon>Tracheophyta</taxon>
        <taxon>Spermatophyta</taxon>
        <taxon>Magnoliopsida</taxon>
        <taxon>Liliopsida</taxon>
        <taxon>Poales</taxon>
        <taxon>Poaceae</taxon>
        <taxon>PACMAD clade</taxon>
        <taxon>Panicoideae</taxon>
        <taxon>Panicodae</taxon>
        <taxon>Paniceae</taxon>
        <taxon>Panicinae</taxon>
        <taxon>Panicum</taxon>
        <taxon>Panicum sect. Panicum</taxon>
    </lineage>
</organism>
<name>A0A2T7EHT8_9POAL</name>
<feature type="compositionally biased region" description="Polar residues" evidence="1">
    <location>
        <begin position="1"/>
        <end position="16"/>
    </location>
</feature>
<keyword evidence="3" id="KW-1185">Reference proteome</keyword>
<dbReference type="Proteomes" id="UP000244336">
    <property type="component" value="Chromosome 3"/>
</dbReference>
<dbReference type="AlphaFoldDB" id="A0A2T7EHT8"/>
<evidence type="ECO:0000313" key="3">
    <source>
        <dbReference type="Proteomes" id="UP000244336"/>
    </source>
</evidence>
<sequence>MMRPTNSMTDTGTKPTAGQERPAGIQEFLEAVMKSSSGLVMHKCARRRYAVVPRNGRSNRQFIW</sequence>
<reference evidence="2 3" key="1">
    <citation type="submission" date="2018-04" db="EMBL/GenBank/DDBJ databases">
        <title>WGS assembly of Panicum hallii var. hallii HAL2.</title>
        <authorList>
            <person name="Lovell J."/>
            <person name="Jenkins J."/>
            <person name="Lowry D."/>
            <person name="Mamidi S."/>
            <person name="Sreedasyam A."/>
            <person name="Weng X."/>
            <person name="Barry K."/>
            <person name="Bonette J."/>
            <person name="Campitelli B."/>
            <person name="Daum C."/>
            <person name="Gordon S."/>
            <person name="Gould B."/>
            <person name="Lipzen A."/>
            <person name="MacQueen A."/>
            <person name="Palacio-Mejia J."/>
            <person name="Plott C."/>
            <person name="Shakirov E."/>
            <person name="Shu S."/>
            <person name="Yoshinaga Y."/>
            <person name="Zane M."/>
            <person name="Rokhsar D."/>
            <person name="Grimwood J."/>
            <person name="Schmutz J."/>
            <person name="Juenger T."/>
        </authorList>
    </citation>
    <scope>NUCLEOTIDE SEQUENCE [LARGE SCALE GENOMIC DNA]</scope>
    <source>
        <strain evidence="3">cv. HAL2</strain>
    </source>
</reference>
<evidence type="ECO:0000256" key="1">
    <source>
        <dbReference type="SAM" id="MobiDB-lite"/>
    </source>
</evidence>